<keyword evidence="12" id="KW-0594">Phospholipid biosynthesis</keyword>
<evidence type="ECO:0000256" key="7">
    <source>
        <dbReference type="ARBA" id="ARBA00022516"/>
    </source>
</evidence>
<evidence type="ECO:0000256" key="12">
    <source>
        <dbReference type="ARBA" id="ARBA00023209"/>
    </source>
</evidence>
<keyword evidence="8 15" id="KW-0812">Transmembrane</keyword>
<comment type="catalytic activity">
    <reaction evidence="14">
        <text>a CDP-1,2-diacyl-sn-glycerol + sn-glycerol 3-phosphate = a 1,2-diacyl-sn-glycero-3-phospho-(1'-sn-glycero-3'-phosphate) + CMP + H(+)</text>
        <dbReference type="Rhea" id="RHEA:12593"/>
        <dbReference type="ChEBI" id="CHEBI:15378"/>
        <dbReference type="ChEBI" id="CHEBI:57597"/>
        <dbReference type="ChEBI" id="CHEBI:58332"/>
        <dbReference type="ChEBI" id="CHEBI:60110"/>
        <dbReference type="ChEBI" id="CHEBI:60377"/>
        <dbReference type="EC" id="2.7.8.5"/>
    </reaction>
</comment>
<feature type="transmembrane region" description="Helical" evidence="15">
    <location>
        <begin position="7"/>
        <end position="24"/>
    </location>
</feature>
<evidence type="ECO:0000256" key="1">
    <source>
        <dbReference type="ARBA" id="ARBA00004141"/>
    </source>
</evidence>
<comment type="subcellular location">
    <subcellularLocation>
        <location evidence="1">Membrane</location>
        <topology evidence="1">Multi-pass membrane protein</topology>
    </subcellularLocation>
</comment>
<keyword evidence="17" id="KW-1185">Reference proteome</keyword>
<dbReference type="InterPro" id="IPR043130">
    <property type="entry name" value="CDP-OH_PTrfase_TM_dom"/>
</dbReference>
<comment type="similarity">
    <text evidence="4">Belongs to the CDP-alcohol phosphatidyltransferase class-I family.</text>
</comment>
<dbReference type="PANTHER" id="PTHR14269">
    <property type="entry name" value="CDP-DIACYLGLYCEROL--GLYCEROL-3-PHOSPHATE 3-PHOSPHATIDYLTRANSFERASE-RELATED"/>
    <property type="match status" value="1"/>
</dbReference>
<gene>
    <name evidence="16" type="ORF">DKG74_17895</name>
</gene>
<evidence type="ECO:0000256" key="14">
    <source>
        <dbReference type="ARBA" id="ARBA00048586"/>
    </source>
</evidence>
<evidence type="ECO:0000256" key="6">
    <source>
        <dbReference type="ARBA" id="ARBA00014944"/>
    </source>
</evidence>
<evidence type="ECO:0000256" key="4">
    <source>
        <dbReference type="ARBA" id="ARBA00010441"/>
    </source>
</evidence>
<dbReference type="FunFam" id="1.20.120.1760:FF:000033">
    <property type="entry name" value="CDP-alcohol phosphatidyltransferase"/>
    <property type="match status" value="1"/>
</dbReference>
<keyword evidence="7" id="KW-0444">Lipid biosynthesis</keyword>
<dbReference type="GO" id="GO:0046474">
    <property type="term" value="P:glycerophospholipid biosynthetic process"/>
    <property type="evidence" value="ECO:0007669"/>
    <property type="project" value="TreeGrafter"/>
</dbReference>
<evidence type="ECO:0000256" key="11">
    <source>
        <dbReference type="ARBA" id="ARBA00023136"/>
    </source>
</evidence>
<dbReference type="EMBL" id="QGLE01000012">
    <property type="protein sequence ID" value="PWR19346.1"/>
    <property type="molecule type" value="Genomic_DNA"/>
</dbReference>
<evidence type="ECO:0000256" key="5">
    <source>
        <dbReference type="ARBA" id="ARBA00013170"/>
    </source>
</evidence>
<evidence type="ECO:0000256" key="3">
    <source>
        <dbReference type="ARBA" id="ARBA00005189"/>
    </source>
</evidence>
<evidence type="ECO:0000313" key="16">
    <source>
        <dbReference type="EMBL" id="PWR19346.1"/>
    </source>
</evidence>
<evidence type="ECO:0000256" key="2">
    <source>
        <dbReference type="ARBA" id="ARBA00005042"/>
    </source>
</evidence>
<name>A0A317DZP3_9PROT</name>
<feature type="transmembrane region" description="Helical" evidence="15">
    <location>
        <begin position="153"/>
        <end position="174"/>
    </location>
</feature>
<dbReference type="InterPro" id="IPR000462">
    <property type="entry name" value="CDP-OH_P_trans"/>
</dbReference>
<dbReference type="AlphaFoldDB" id="A0A317DZP3"/>
<comment type="pathway">
    <text evidence="2">Phospholipid metabolism; phosphatidylglycerol biosynthesis; phosphatidylglycerol from CDP-diacylglycerol: step 1/2.</text>
</comment>
<keyword evidence="9 15" id="KW-1133">Transmembrane helix</keyword>
<dbReference type="EC" id="2.7.8.5" evidence="5"/>
<keyword evidence="10" id="KW-0443">Lipid metabolism</keyword>
<dbReference type="Proteomes" id="UP000245461">
    <property type="component" value="Unassembled WGS sequence"/>
</dbReference>
<dbReference type="InterPro" id="IPR004570">
    <property type="entry name" value="Phosphatidylglycerol_P_synth"/>
</dbReference>
<comment type="caution">
    <text evidence="16">The sequence shown here is derived from an EMBL/GenBank/DDBJ whole genome shotgun (WGS) entry which is preliminary data.</text>
</comment>
<evidence type="ECO:0000313" key="17">
    <source>
        <dbReference type="Proteomes" id="UP000245461"/>
    </source>
</evidence>
<reference evidence="16 17" key="1">
    <citation type="submission" date="2018-05" db="EMBL/GenBank/DDBJ databases">
        <title>Zavarzinia sp. HR-AS.</title>
        <authorList>
            <person name="Lee Y."/>
            <person name="Jeon C.O."/>
        </authorList>
    </citation>
    <scope>NUCLEOTIDE SEQUENCE [LARGE SCALE GENOMIC DNA]</scope>
    <source>
        <strain evidence="16 17">HR-AS</strain>
    </source>
</reference>
<dbReference type="GO" id="GO:0016020">
    <property type="term" value="C:membrane"/>
    <property type="evidence" value="ECO:0007669"/>
    <property type="project" value="UniProtKB-SubCell"/>
</dbReference>
<evidence type="ECO:0000256" key="13">
    <source>
        <dbReference type="ARBA" id="ARBA00023264"/>
    </source>
</evidence>
<dbReference type="Pfam" id="PF01066">
    <property type="entry name" value="CDP-OH_P_transf"/>
    <property type="match status" value="1"/>
</dbReference>
<evidence type="ECO:0000256" key="15">
    <source>
        <dbReference type="SAM" id="Phobius"/>
    </source>
</evidence>
<evidence type="ECO:0000256" key="9">
    <source>
        <dbReference type="ARBA" id="ARBA00022989"/>
    </source>
</evidence>
<sequence>MLNLANMITLGRLGAVPVIVWLILEQHHAEAFWLFVGAGISDGVDGFLAKRCGMETALGRYLDPIADKALLVSLFVTLGWQHILPIWLVLLVISRDFLIIGAVLLSGAIGHDVEIRPTFVSKLNTVVQIALVSWILAHFAFGFGDIADTATSVMIGATALTTAVSWYRYLVIWLKDMSGMEQGR</sequence>
<protein>
    <recommendedName>
        <fullName evidence="6">CDP-diacylglycerol--glycerol-3-phosphate 3-phosphatidyltransferase</fullName>
        <ecNumber evidence="5">2.7.8.5</ecNumber>
    </recommendedName>
</protein>
<dbReference type="OrthoDB" id="9796672at2"/>
<dbReference type="RefSeq" id="WP_109907544.1">
    <property type="nucleotide sequence ID" value="NZ_QGLE01000012.1"/>
</dbReference>
<organism evidence="16 17">
    <name type="scientific">Zavarzinia aquatilis</name>
    <dbReference type="NCBI Taxonomy" id="2211142"/>
    <lineage>
        <taxon>Bacteria</taxon>
        <taxon>Pseudomonadati</taxon>
        <taxon>Pseudomonadota</taxon>
        <taxon>Alphaproteobacteria</taxon>
        <taxon>Rhodospirillales</taxon>
        <taxon>Zavarziniaceae</taxon>
        <taxon>Zavarzinia</taxon>
    </lineage>
</organism>
<dbReference type="PANTHER" id="PTHR14269:SF62">
    <property type="entry name" value="CDP-DIACYLGLYCEROL--GLYCEROL-3-PHOSPHATE 3-PHOSPHATIDYLTRANSFERASE 1, CHLOROPLASTIC"/>
    <property type="match status" value="1"/>
</dbReference>
<feature type="transmembrane region" description="Helical" evidence="15">
    <location>
        <begin position="123"/>
        <end position="141"/>
    </location>
</feature>
<dbReference type="GO" id="GO:0008444">
    <property type="term" value="F:CDP-diacylglycerol-glycerol-3-phosphate 3-phosphatidyltransferase activity"/>
    <property type="evidence" value="ECO:0007669"/>
    <property type="project" value="UniProtKB-EC"/>
</dbReference>
<dbReference type="Gene3D" id="1.20.120.1760">
    <property type="match status" value="1"/>
</dbReference>
<evidence type="ECO:0000256" key="10">
    <source>
        <dbReference type="ARBA" id="ARBA00023098"/>
    </source>
</evidence>
<comment type="pathway">
    <text evidence="3">Lipid metabolism.</text>
</comment>
<keyword evidence="16" id="KW-0808">Transferase</keyword>
<keyword evidence="11 15" id="KW-0472">Membrane</keyword>
<keyword evidence="13" id="KW-1208">Phospholipid metabolism</keyword>
<evidence type="ECO:0000256" key="8">
    <source>
        <dbReference type="ARBA" id="ARBA00022692"/>
    </source>
</evidence>
<proteinExistence type="inferred from homology"/>
<dbReference type="PIRSF" id="PIRSF000847">
    <property type="entry name" value="Phos_ph_gly_syn"/>
    <property type="match status" value="1"/>
</dbReference>
<accession>A0A317DZP3</accession>
<dbReference type="InterPro" id="IPR050324">
    <property type="entry name" value="CDP-alcohol_PTase-I"/>
</dbReference>
<feature type="transmembrane region" description="Helical" evidence="15">
    <location>
        <begin position="86"/>
        <end position="111"/>
    </location>
</feature>